<protein>
    <submittedName>
        <fullName evidence="2">Uncharacterized protein</fullName>
    </submittedName>
</protein>
<sequence length="80" mass="8801">MPQLSHGGRPQPPGGAEERTICAVADAPYSHTTTRTLAAAMPVAPCRGYGRAARDGRRAAYREARHEQRSHLWSHDPRKV</sequence>
<evidence type="ECO:0000256" key="1">
    <source>
        <dbReference type="SAM" id="MobiDB-lite"/>
    </source>
</evidence>
<accession>A0A9P3GR84</accession>
<dbReference type="EMBL" id="BPQB01000148">
    <property type="protein sequence ID" value="GJF00369.1"/>
    <property type="molecule type" value="Genomic_DNA"/>
</dbReference>
<gene>
    <name evidence="2" type="ORF">PsYK624_166550</name>
</gene>
<dbReference type="AlphaFoldDB" id="A0A9P3GR84"/>
<comment type="caution">
    <text evidence="2">The sequence shown here is derived from an EMBL/GenBank/DDBJ whole genome shotgun (WGS) entry which is preliminary data.</text>
</comment>
<reference evidence="2 3" key="1">
    <citation type="submission" date="2021-08" db="EMBL/GenBank/DDBJ databases">
        <title>Draft Genome Sequence of Phanerochaete sordida strain YK-624.</title>
        <authorList>
            <person name="Mori T."/>
            <person name="Dohra H."/>
            <person name="Suzuki T."/>
            <person name="Kawagishi H."/>
            <person name="Hirai H."/>
        </authorList>
    </citation>
    <scope>NUCLEOTIDE SEQUENCE [LARGE SCALE GENOMIC DNA]</scope>
    <source>
        <strain evidence="2 3">YK-624</strain>
    </source>
</reference>
<proteinExistence type="predicted"/>
<organism evidence="2 3">
    <name type="scientific">Phanerochaete sordida</name>
    <dbReference type="NCBI Taxonomy" id="48140"/>
    <lineage>
        <taxon>Eukaryota</taxon>
        <taxon>Fungi</taxon>
        <taxon>Dikarya</taxon>
        <taxon>Basidiomycota</taxon>
        <taxon>Agaricomycotina</taxon>
        <taxon>Agaricomycetes</taxon>
        <taxon>Polyporales</taxon>
        <taxon>Phanerochaetaceae</taxon>
        <taxon>Phanerochaete</taxon>
    </lineage>
</organism>
<feature type="region of interest" description="Disordered" evidence="1">
    <location>
        <begin position="60"/>
        <end position="80"/>
    </location>
</feature>
<evidence type="ECO:0000313" key="2">
    <source>
        <dbReference type="EMBL" id="GJF00369.1"/>
    </source>
</evidence>
<dbReference type="Proteomes" id="UP000703269">
    <property type="component" value="Unassembled WGS sequence"/>
</dbReference>
<name>A0A9P3GR84_9APHY</name>
<evidence type="ECO:0000313" key="3">
    <source>
        <dbReference type="Proteomes" id="UP000703269"/>
    </source>
</evidence>
<keyword evidence="3" id="KW-1185">Reference proteome</keyword>